<keyword evidence="3" id="KW-1185">Reference proteome</keyword>
<gene>
    <name evidence="2" type="ORF">LNAOJCKE_4368</name>
</gene>
<sequence>MCRALPTGNPRDRFRLVLGNIADPDMALDRKTDFTPPAPSRASALANIQDAFSALARQSPPMRQALALLIVVSTAAVLAAGAVGPLAEETGALSPAPARQEPLNRGDDCLSPADLREAVAEKRVVPPIAAIRAARQIIPRAEIQRASLCRHEAGLVYLLTALRRDGQFMHVMVDAQSGQVSGQW</sequence>
<keyword evidence="1" id="KW-0812">Transmembrane</keyword>
<comment type="caution">
    <text evidence="2">The sequence shown here is derived from an EMBL/GenBank/DDBJ whole genome shotgun (WGS) entry which is preliminary data.</text>
</comment>
<keyword evidence="1" id="KW-0472">Membrane</keyword>
<feature type="transmembrane region" description="Helical" evidence="1">
    <location>
        <begin position="65"/>
        <end position="87"/>
    </location>
</feature>
<evidence type="ECO:0000313" key="2">
    <source>
        <dbReference type="EMBL" id="GJE67142.1"/>
    </source>
</evidence>
<proteinExistence type="predicted"/>
<evidence type="ECO:0008006" key="4">
    <source>
        <dbReference type="Google" id="ProtNLM"/>
    </source>
</evidence>
<dbReference type="Proteomes" id="UP001055039">
    <property type="component" value="Unassembled WGS sequence"/>
</dbReference>
<dbReference type="EMBL" id="BPRC01000022">
    <property type="protein sequence ID" value="GJE67142.1"/>
    <property type="molecule type" value="Genomic_DNA"/>
</dbReference>
<accession>A0ABQ4UJ40</accession>
<organism evidence="2 3">
    <name type="scientific">Methylorubrum aminovorans</name>
    <dbReference type="NCBI Taxonomy" id="269069"/>
    <lineage>
        <taxon>Bacteria</taxon>
        <taxon>Pseudomonadati</taxon>
        <taxon>Pseudomonadota</taxon>
        <taxon>Alphaproteobacteria</taxon>
        <taxon>Hyphomicrobiales</taxon>
        <taxon>Methylobacteriaceae</taxon>
        <taxon>Methylorubrum</taxon>
    </lineage>
</organism>
<keyword evidence="1" id="KW-1133">Transmembrane helix</keyword>
<evidence type="ECO:0000313" key="3">
    <source>
        <dbReference type="Proteomes" id="UP001055039"/>
    </source>
</evidence>
<name>A0ABQ4UJ40_9HYPH</name>
<reference evidence="2" key="2">
    <citation type="submission" date="2021-08" db="EMBL/GenBank/DDBJ databases">
        <authorList>
            <person name="Tani A."/>
            <person name="Ola A."/>
            <person name="Ogura Y."/>
            <person name="Katsura K."/>
            <person name="Hayashi T."/>
        </authorList>
    </citation>
    <scope>NUCLEOTIDE SEQUENCE</scope>
    <source>
        <strain evidence="2">NBRC 15686</strain>
    </source>
</reference>
<evidence type="ECO:0000256" key="1">
    <source>
        <dbReference type="SAM" id="Phobius"/>
    </source>
</evidence>
<reference evidence="2" key="1">
    <citation type="journal article" date="2021" name="Front. Microbiol.">
        <title>Comprehensive Comparative Genomics and Phenotyping of Methylobacterium Species.</title>
        <authorList>
            <person name="Alessa O."/>
            <person name="Ogura Y."/>
            <person name="Fujitani Y."/>
            <person name="Takami H."/>
            <person name="Hayashi T."/>
            <person name="Sahin N."/>
            <person name="Tani A."/>
        </authorList>
    </citation>
    <scope>NUCLEOTIDE SEQUENCE</scope>
    <source>
        <strain evidence="2">NBRC 15686</strain>
    </source>
</reference>
<protein>
    <recommendedName>
        <fullName evidence="4">PepSY domain-containing protein</fullName>
    </recommendedName>
</protein>